<dbReference type="Pfam" id="PF03928">
    <property type="entry name" value="HbpS-like"/>
    <property type="match status" value="1"/>
</dbReference>
<sequence>MKRLEYDCMTLELAEKLAQKIIIAASEQILEVACAVVDASGLTVLHVRMDGAFPAALDAALAKARCAALYRRDTSQFAIRVREGVPLNCLPHVVPLGGGVTLFGRDGTVLGAVGVSGAIEEIETSLVERVVSVFLR</sequence>
<dbReference type="Gene3D" id="3.30.450.150">
    <property type="entry name" value="Haem-degrading domain"/>
    <property type="match status" value="1"/>
</dbReference>
<evidence type="ECO:0000313" key="1">
    <source>
        <dbReference type="EMBL" id="MBA1274334.1"/>
    </source>
</evidence>
<dbReference type="PANTHER" id="PTHR34309:SF1">
    <property type="entry name" value="PROTEIN GLCG"/>
    <property type="match status" value="1"/>
</dbReference>
<dbReference type="PANTHER" id="PTHR34309">
    <property type="entry name" value="SLR1406 PROTEIN"/>
    <property type="match status" value="1"/>
</dbReference>
<dbReference type="InterPro" id="IPR038084">
    <property type="entry name" value="PduO/GlcC-like_sf"/>
</dbReference>
<dbReference type="InterPro" id="IPR005624">
    <property type="entry name" value="PduO/GlcC-like"/>
</dbReference>
<keyword evidence="2" id="KW-1185">Reference proteome</keyword>
<organism evidence="1 2">
    <name type="scientific">Stutzerimonas azotifigens</name>
    <dbReference type="NCBI Taxonomy" id="291995"/>
    <lineage>
        <taxon>Bacteria</taxon>
        <taxon>Pseudomonadati</taxon>
        <taxon>Pseudomonadota</taxon>
        <taxon>Gammaproteobacteria</taxon>
        <taxon>Pseudomonadales</taxon>
        <taxon>Pseudomonadaceae</taxon>
        <taxon>Stutzerimonas</taxon>
    </lineage>
</organism>
<dbReference type="Proteomes" id="UP000786387">
    <property type="component" value="Unassembled WGS sequence"/>
</dbReference>
<dbReference type="RefSeq" id="WP_181071390.1">
    <property type="nucleotide sequence ID" value="NZ_JAAMRF010000006.1"/>
</dbReference>
<dbReference type="InterPro" id="IPR052517">
    <property type="entry name" value="GlcG_carb_metab_protein"/>
</dbReference>
<name>A0ABR5Z2A3_9GAMM</name>
<gene>
    <name evidence="1" type="ORF">G7026_13290</name>
</gene>
<evidence type="ECO:0000313" key="2">
    <source>
        <dbReference type="Proteomes" id="UP000786387"/>
    </source>
</evidence>
<reference evidence="1 2" key="1">
    <citation type="submission" date="2020-02" db="EMBL/GenBank/DDBJ databases">
        <title>Synteny-based analysis reveals conserved mechanism for high triclosan tolerance in Pseudomonas, as well as instances of horizontal transfer.</title>
        <authorList>
            <person name="Mcfarland A.G."/>
            <person name="Bertucci H.K."/>
            <person name="Litmann E."/>
            <person name="Shen J."/>
            <person name="Huttenhower C."/>
            <person name="Hartmann E.M."/>
        </authorList>
    </citation>
    <scope>NUCLEOTIDE SEQUENCE [LARGE SCALE GENOMIC DNA]</scope>
    <source>
        <strain evidence="1 2">115A1</strain>
    </source>
</reference>
<accession>A0ABR5Z2A3</accession>
<proteinExistence type="predicted"/>
<comment type="caution">
    <text evidence="1">The sequence shown here is derived from an EMBL/GenBank/DDBJ whole genome shotgun (WGS) entry which is preliminary data.</text>
</comment>
<protein>
    <submittedName>
        <fullName evidence="1">Heme-binding protein</fullName>
    </submittedName>
</protein>
<dbReference type="EMBL" id="JAAMRF010000006">
    <property type="protein sequence ID" value="MBA1274334.1"/>
    <property type="molecule type" value="Genomic_DNA"/>
</dbReference>
<dbReference type="SUPFAM" id="SSF143744">
    <property type="entry name" value="GlcG-like"/>
    <property type="match status" value="1"/>
</dbReference>